<dbReference type="Proteomes" id="UP000606490">
    <property type="component" value="Unassembled WGS sequence"/>
</dbReference>
<protein>
    <recommendedName>
        <fullName evidence="3">DUF1795 domain-containing protein</fullName>
    </recommendedName>
</protein>
<accession>A0ABS1V0U8</accession>
<sequence>MNRRSFLLAAAALPFELPEGEHLRLQGRVLGWTVLRDRLPRPDAPETGMLLVRPQRPVPPARRAGHLAATLRAFRPFHFEALPPEEAVRIAGLPGTAIEAPAMGIGSRQRVMVHAVCLYGPARSFLLIGSAPAAEWEALRPELLRVIDGFRPG</sequence>
<evidence type="ECO:0000313" key="1">
    <source>
        <dbReference type="EMBL" id="MBL6455326.1"/>
    </source>
</evidence>
<evidence type="ECO:0008006" key="3">
    <source>
        <dbReference type="Google" id="ProtNLM"/>
    </source>
</evidence>
<reference evidence="1 2" key="1">
    <citation type="submission" date="2021-01" db="EMBL/GenBank/DDBJ databases">
        <title>Belnapia mucosa sp. nov. and Belnapia arida sp. nov., isolated from the Tabernas Desert (Almeria, Spain).</title>
        <authorList>
            <person name="Molina-Menor E."/>
            <person name="Vidal-Verdu A."/>
            <person name="Calonge A."/>
            <person name="Satari L."/>
            <person name="Pereto Magraner J."/>
            <person name="Porcar Miralles M."/>
        </authorList>
    </citation>
    <scope>NUCLEOTIDE SEQUENCE [LARGE SCALE GENOMIC DNA]</scope>
    <source>
        <strain evidence="1 2">T6</strain>
    </source>
</reference>
<gene>
    <name evidence="1" type="ORF">JMJ55_08340</name>
</gene>
<evidence type="ECO:0000313" key="2">
    <source>
        <dbReference type="Proteomes" id="UP000606490"/>
    </source>
</evidence>
<keyword evidence="2" id="KW-1185">Reference proteome</keyword>
<dbReference type="EMBL" id="JAEUXJ010000003">
    <property type="protein sequence ID" value="MBL6455326.1"/>
    <property type="molecule type" value="Genomic_DNA"/>
</dbReference>
<organism evidence="1 2">
    <name type="scientific">Belnapia mucosa</name>
    <dbReference type="NCBI Taxonomy" id="2804532"/>
    <lineage>
        <taxon>Bacteria</taxon>
        <taxon>Pseudomonadati</taxon>
        <taxon>Pseudomonadota</taxon>
        <taxon>Alphaproteobacteria</taxon>
        <taxon>Acetobacterales</taxon>
        <taxon>Roseomonadaceae</taxon>
        <taxon>Belnapia</taxon>
    </lineage>
</organism>
<dbReference type="RefSeq" id="WP_202825079.1">
    <property type="nucleotide sequence ID" value="NZ_JAEUXJ010000003.1"/>
</dbReference>
<proteinExistence type="predicted"/>
<comment type="caution">
    <text evidence="1">The sequence shown here is derived from an EMBL/GenBank/DDBJ whole genome shotgun (WGS) entry which is preliminary data.</text>
</comment>
<name>A0ABS1V0U8_9PROT</name>